<dbReference type="Proteomes" id="UP000228593">
    <property type="component" value="Unassembled WGS sequence"/>
</dbReference>
<evidence type="ECO:0000256" key="1">
    <source>
        <dbReference type="SAM" id="SignalP"/>
    </source>
</evidence>
<feature type="signal peptide" evidence="1">
    <location>
        <begin position="1"/>
        <end position="17"/>
    </location>
</feature>
<feature type="chain" id="PRO_5013970394" description="Transporter" evidence="1">
    <location>
        <begin position="18"/>
        <end position="309"/>
    </location>
</feature>
<comment type="caution">
    <text evidence="2">The sequence shown here is derived from an EMBL/GenBank/DDBJ whole genome shotgun (WGS) entry which is preliminary data.</text>
</comment>
<evidence type="ECO:0000313" key="2">
    <source>
        <dbReference type="EMBL" id="PIL41295.1"/>
    </source>
</evidence>
<name>A0A2G8T5F7_9BURK</name>
<gene>
    <name evidence="2" type="ORF">CR103_01950</name>
</gene>
<proteinExistence type="predicted"/>
<dbReference type="SUPFAM" id="SSF56935">
    <property type="entry name" value="Porins"/>
    <property type="match status" value="1"/>
</dbReference>
<dbReference type="EMBL" id="PDOB01000002">
    <property type="protein sequence ID" value="PIL41295.1"/>
    <property type="molecule type" value="Genomic_DNA"/>
</dbReference>
<evidence type="ECO:0000313" key="3">
    <source>
        <dbReference type="Proteomes" id="UP000228593"/>
    </source>
</evidence>
<dbReference type="AlphaFoldDB" id="A0A2G8T5F7"/>
<organism evidence="2 3">
    <name type="scientific">Massilia psychrophila</name>
    <dbReference type="NCBI Taxonomy" id="1603353"/>
    <lineage>
        <taxon>Bacteria</taxon>
        <taxon>Pseudomonadati</taxon>
        <taxon>Pseudomonadota</taxon>
        <taxon>Betaproteobacteria</taxon>
        <taxon>Burkholderiales</taxon>
        <taxon>Oxalobacteraceae</taxon>
        <taxon>Telluria group</taxon>
        <taxon>Massilia</taxon>
    </lineage>
</organism>
<keyword evidence="3" id="KW-1185">Reference proteome</keyword>
<reference evidence="2 3" key="1">
    <citation type="submission" date="2017-10" db="EMBL/GenBank/DDBJ databases">
        <title>Massilia psychrophilum sp. nov., a novel purple-pigmented bacterium isolated from Tianshan glacier, Xinjiang Municipality, China.</title>
        <authorList>
            <person name="Wang H."/>
        </authorList>
    </citation>
    <scope>NUCLEOTIDE SEQUENCE [LARGE SCALE GENOMIC DNA]</scope>
    <source>
        <strain evidence="2 3">JCM 30813</strain>
    </source>
</reference>
<keyword evidence="1" id="KW-0732">Signal</keyword>
<accession>A0A2G8T5F7</accession>
<protein>
    <recommendedName>
        <fullName evidence="4">Transporter</fullName>
    </recommendedName>
</protein>
<evidence type="ECO:0008006" key="4">
    <source>
        <dbReference type="Google" id="ProtNLM"/>
    </source>
</evidence>
<sequence length="309" mass="33577">MAITFVPSLAYASCSSAFCTVNTNWSAQSALVEAGSSFDLRYEYIDQTQLFSGTDKIAAGQFARPDDEISTANRNLVATYSRNFGNGWGLTLSAPVTQRDHVHLHKRDGEPEREEWKFTKLGDMRAVGRYQFAAVGDPLNPSTSGVTLGLKLPTGHTSVSNANGDVAERSLQPGTGTTDLIAGYFYHQKLSASNASWFGQAQFQHALNSHSGFKPGAQLNMDVGYRRGVGDRLGLLMQLNLVHKRADRGSEAEPLDSGSRFVFASPGLSYAVSDNLQVYGFFQFPLYRRVTGVQLSADRAFVVGLSGLL</sequence>